<organism evidence="2 3">
    <name type="scientific">Gemmatirosa kalamazoonensis</name>
    <dbReference type="NCBI Taxonomy" id="861299"/>
    <lineage>
        <taxon>Bacteria</taxon>
        <taxon>Pseudomonadati</taxon>
        <taxon>Gemmatimonadota</taxon>
        <taxon>Gemmatimonadia</taxon>
        <taxon>Gemmatimonadales</taxon>
        <taxon>Gemmatimonadaceae</taxon>
        <taxon>Gemmatirosa</taxon>
    </lineage>
</organism>
<keyword evidence="1" id="KW-0732">Signal</keyword>
<dbReference type="Proteomes" id="UP000019151">
    <property type="component" value="Chromosome"/>
</dbReference>
<name>W0RK55_9BACT</name>
<dbReference type="STRING" id="861299.J421_3624"/>
<gene>
    <name evidence="2" type="ORF">J421_3624</name>
</gene>
<feature type="signal peptide" evidence="1">
    <location>
        <begin position="1"/>
        <end position="24"/>
    </location>
</feature>
<dbReference type="EMBL" id="CP007128">
    <property type="protein sequence ID" value="AHG91161.1"/>
    <property type="molecule type" value="Genomic_DNA"/>
</dbReference>
<accession>W0RK55</accession>
<dbReference type="InParanoid" id="W0RK55"/>
<dbReference type="AlphaFoldDB" id="W0RK55"/>
<proteinExistence type="predicted"/>
<keyword evidence="3" id="KW-1185">Reference proteome</keyword>
<reference evidence="2 3" key="1">
    <citation type="journal article" date="2014" name="Genome Announc.">
        <title>Genome Sequence and Methylome of Soil Bacterium Gemmatirosa kalamazoonensis KBS708T, a Member of the Rarely Cultivated Gemmatimonadetes Phylum.</title>
        <authorList>
            <person name="Debruyn J.M."/>
            <person name="Radosevich M."/>
            <person name="Wommack K.E."/>
            <person name="Polson S.W."/>
            <person name="Hauser L.J."/>
            <person name="Fawaz M.N."/>
            <person name="Korlach J."/>
            <person name="Tsai Y.C."/>
        </authorList>
    </citation>
    <scope>NUCLEOTIDE SEQUENCE [LARGE SCALE GENOMIC DNA]</scope>
    <source>
        <strain evidence="2 3">KBS708</strain>
    </source>
</reference>
<evidence type="ECO:0008006" key="4">
    <source>
        <dbReference type="Google" id="ProtNLM"/>
    </source>
</evidence>
<feature type="chain" id="PRO_5004795102" description="Lipocalin-like domain-containing protein" evidence="1">
    <location>
        <begin position="25"/>
        <end position="174"/>
    </location>
</feature>
<dbReference type="HOGENOM" id="CLU_1537898_0_0_0"/>
<dbReference type="KEGG" id="gba:J421_3624"/>
<evidence type="ECO:0000313" key="3">
    <source>
        <dbReference type="Proteomes" id="UP000019151"/>
    </source>
</evidence>
<evidence type="ECO:0000256" key="1">
    <source>
        <dbReference type="SAM" id="SignalP"/>
    </source>
</evidence>
<dbReference type="PROSITE" id="PS51257">
    <property type="entry name" value="PROKAR_LIPOPROTEIN"/>
    <property type="match status" value="1"/>
</dbReference>
<sequence length="174" mass="18984">MTPYRWTAALALACSCLSAAPLVAQRSPAAGATARAAPRPPTCRVDGTWELASVSVDGKERALSGYQQRKILTGGHFMWLGQAARRDTILRRTVADSLRATTVLGGSGSYTVSGSAYTERLDYFYDPNGIGQTVPATCRVNGEYWYHSFTTPFDSLSAPADKRQHIVEVWRRVP</sequence>
<protein>
    <recommendedName>
        <fullName evidence="4">Lipocalin-like domain-containing protein</fullName>
    </recommendedName>
</protein>
<evidence type="ECO:0000313" key="2">
    <source>
        <dbReference type="EMBL" id="AHG91161.1"/>
    </source>
</evidence>